<organism evidence="1 2">
    <name type="scientific">Rugamonas rubra</name>
    <dbReference type="NCBI Taxonomy" id="758825"/>
    <lineage>
        <taxon>Bacteria</taxon>
        <taxon>Pseudomonadati</taxon>
        <taxon>Pseudomonadota</taxon>
        <taxon>Betaproteobacteria</taxon>
        <taxon>Burkholderiales</taxon>
        <taxon>Oxalobacteraceae</taxon>
        <taxon>Telluria group</taxon>
        <taxon>Rugamonas</taxon>
    </lineage>
</organism>
<evidence type="ECO:0000313" key="2">
    <source>
        <dbReference type="Proteomes" id="UP000199470"/>
    </source>
</evidence>
<gene>
    <name evidence="1" type="ORF">SAMN02982985_05637</name>
</gene>
<dbReference type="Proteomes" id="UP000199470">
    <property type="component" value="Unassembled WGS sequence"/>
</dbReference>
<proteinExistence type="predicted"/>
<dbReference type="NCBIfam" id="NF047593">
    <property type="entry name" value="IS66_ISAeme5_TnpA"/>
    <property type="match status" value="1"/>
</dbReference>
<reference evidence="1 2" key="1">
    <citation type="submission" date="2016-10" db="EMBL/GenBank/DDBJ databases">
        <authorList>
            <person name="de Groot N.N."/>
        </authorList>
    </citation>
    <scope>NUCLEOTIDE SEQUENCE [LARGE SCALE GENOMIC DNA]</scope>
    <source>
        <strain evidence="1 2">ATCC 43154</strain>
    </source>
</reference>
<dbReference type="OrthoDB" id="9005416at2"/>
<dbReference type="AlphaFoldDB" id="A0A1I4UFH4"/>
<dbReference type="RefSeq" id="WP_093391055.1">
    <property type="nucleotide sequence ID" value="NZ_FOTW01000041.1"/>
</dbReference>
<keyword evidence="2" id="KW-1185">Reference proteome</keyword>
<dbReference type="EMBL" id="FOTW01000041">
    <property type="protein sequence ID" value="SFM87675.1"/>
    <property type="molecule type" value="Genomic_DNA"/>
</dbReference>
<name>A0A1I4UFH4_9BURK</name>
<sequence length="140" mass="15124">MGKQLVQHGAVHYYRHGDEFWLDLITRWKASGIGVRKFCEQNGVATSTFHKRRADLAKCEVTMPTAARVMTPDACFIPVLPDSMMECAAPVAPPVVAAPAKSAARDSVVISSGGMRIELTGAHADRVVRQLLGRLGGFSC</sequence>
<protein>
    <recommendedName>
        <fullName evidence="3">Transposase</fullName>
    </recommendedName>
</protein>
<accession>A0A1I4UFH4</accession>
<evidence type="ECO:0000313" key="1">
    <source>
        <dbReference type="EMBL" id="SFM87675.1"/>
    </source>
</evidence>
<evidence type="ECO:0008006" key="3">
    <source>
        <dbReference type="Google" id="ProtNLM"/>
    </source>
</evidence>
<dbReference type="STRING" id="758825.SAMN02982985_05637"/>